<evidence type="ECO:0000256" key="1">
    <source>
        <dbReference type="SAM" id="MobiDB-lite"/>
    </source>
</evidence>
<proteinExistence type="predicted"/>
<protein>
    <submittedName>
        <fullName evidence="2">Uncharacterized protein</fullName>
    </submittedName>
</protein>
<accession>A0ABU6RF76</accession>
<feature type="compositionally biased region" description="Low complexity" evidence="1">
    <location>
        <begin position="22"/>
        <end position="43"/>
    </location>
</feature>
<comment type="caution">
    <text evidence="2">The sequence shown here is derived from an EMBL/GenBank/DDBJ whole genome shotgun (WGS) entry which is preliminary data.</text>
</comment>
<feature type="region of interest" description="Disordered" evidence="1">
    <location>
        <begin position="1"/>
        <end position="46"/>
    </location>
</feature>
<feature type="compositionally biased region" description="Acidic residues" evidence="1">
    <location>
        <begin position="9"/>
        <end position="21"/>
    </location>
</feature>
<dbReference type="Proteomes" id="UP001341840">
    <property type="component" value="Unassembled WGS sequence"/>
</dbReference>
<organism evidence="2 3">
    <name type="scientific">Stylosanthes scabra</name>
    <dbReference type="NCBI Taxonomy" id="79078"/>
    <lineage>
        <taxon>Eukaryota</taxon>
        <taxon>Viridiplantae</taxon>
        <taxon>Streptophyta</taxon>
        <taxon>Embryophyta</taxon>
        <taxon>Tracheophyta</taxon>
        <taxon>Spermatophyta</taxon>
        <taxon>Magnoliopsida</taxon>
        <taxon>eudicotyledons</taxon>
        <taxon>Gunneridae</taxon>
        <taxon>Pentapetalae</taxon>
        <taxon>rosids</taxon>
        <taxon>fabids</taxon>
        <taxon>Fabales</taxon>
        <taxon>Fabaceae</taxon>
        <taxon>Papilionoideae</taxon>
        <taxon>50 kb inversion clade</taxon>
        <taxon>dalbergioids sensu lato</taxon>
        <taxon>Dalbergieae</taxon>
        <taxon>Pterocarpus clade</taxon>
        <taxon>Stylosanthes</taxon>
    </lineage>
</organism>
<gene>
    <name evidence="2" type="ORF">PIB30_040947</name>
</gene>
<name>A0ABU6RF76_9FABA</name>
<sequence length="120" mass="13391">QEVSQIIDDASDSSNDEEEEQAPQQQPALTESTEASSPASSNSKPLMGGIFLVSTANSSNPGRSKHWRCKHYLKEFISFYCSYQSHCLELHCHFFGPPAEKGLEFRDAMLCLKTDRSSTE</sequence>
<dbReference type="EMBL" id="JASCZI010030432">
    <property type="protein sequence ID" value="MED6122565.1"/>
    <property type="molecule type" value="Genomic_DNA"/>
</dbReference>
<evidence type="ECO:0000313" key="3">
    <source>
        <dbReference type="Proteomes" id="UP001341840"/>
    </source>
</evidence>
<reference evidence="2 3" key="1">
    <citation type="journal article" date="2023" name="Plants (Basel)">
        <title>Bridging the Gap: Combining Genomics and Transcriptomics Approaches to Understand Stylosanthes scabra, an Orphan Legume from the Brazilian Caatinga.</title>
        <authorList>
            <person name="Ferreira-Neto J.R.C."/>
            <person name="da Silva M.D."/>
            <person name="Binneck E."/>
            <person name="de Melo N.F."/>
            <person name="da Silva R.H."/>
            <person name="de Melo A.L.T.M."/>
            <person name="Pandolfi V."/>
            <person name="Bustamante F.O."/>
            <person name="Brasileiro-Vidal A.C."/>
            <person name="Benko-Iseppon A.M."/>
        </authorList>
    </citation>
    <scope>NUCLEOTIDE SEQUENCE [LARGE SCALE GENOMIC DNA]</scope>
    <source>
        <tissue evidence="2">Leaves</tissue>
    </source>
</reference>
<keyword evidence="3" id="KW-1185">Reference proteome</keyword>
<feature type="non-terminal residue" evidence="2">
    <location>
        <position position="1"/>
    </location>
</feature>
<evidence type="ECO:0000313" key="2">
    <source>
        <dbReference type="EMBL" id="MED6122565.1"/>
    </source>
</evidence>